<evidence type="ECO:0000256" key="1">
    <source>
        <dbReference type="SAM" id="MobiDB-lite"/>
    </source>
</evidence>
<evidence type="ECO:0000256" key="2">
    <source>
        <dbReference type="SAM" id="Phobius"/>
    </source>
</evidence>
<dbReference type="AlphaFoldDB" id="A0A1A9V0T4"/>
<feature type="compositionally biased region" description="Basic and acidic residues" evidence="1">
    <location>
        <begin position="83"/>
        <end position="93"/>
    </location>
</feature>
<feature type="compositionally biased region" description="Acidic residues" evidence="1">
    <location>
        <begin position="94"/>
        <end position="106"/>
    </location>
</feature>
<keyword evidence="2" id="KW-0812">Transmembrane</keyword>
<name>A0A1A9V0T4_GLOAU</name>
<dbReference type="EnsemblMetazoa" id="GAUT022085-RA">
    <property type="protein sequence ID" value="GAUT022085-PA"/>
    <property type="gene ID" value="GAUT022085"/>
</dbReference>
<dbReference type="VEuPathDB" id="VectorBase:GAUT022085"/>
<accession>A0A1A9V0T4</accession>
<protein>
    <submittedName>
        <fullName evidence="3">Uncharacterized protein</fullName>
    </submittedName>
</protein>
<keyword evidence="2" id="KW-0472">Membrane</keyword>
<proteinExistence type="predicted"/>
<reference evidence="3" key="1">
    <citation type="submission" date="2020-05" db="UniProtKB">
        <authorList>
            <consortium name="EnsemblMetazoa"/>
        </authorList>
    </citation>
    <scope>IDENTIFICATION</scope>
    <source>
        <strain evidence="3">TTRI</strain>
    </source>
</reference>
<organism evidence="3 4">
    <name type="scientific">Glossina austeni</name>
    <name type="common">Savannah tsetse fly</name>
    <dbReference type="NCBI Taxonomy" id="7395"/>
    <lineage>
        <taxon>Eukaryota</taxon>
        <taxon>Metazoa</taxon>
        <taxon>Ecdysozoa</taxon>
        <taxon>Arthropoda</taxon>
        <taxon>Hexapoda</taxon>
        <taxon>Insecta</taxon>
        <taxon>Pterygota</taxon>
        <taxon>Neoptera</taxon>
        <taxon>Endopterygota</taxon>
        <taxon>Diptera</taxon>
        <taxon>Brachycera</taxon>
        <taxon>Muscomorpha</taxon>
        <taxon>Hippoboscoidea</taxon>
        <taxon>Glossinidae</taxon>
        <taxon>Glossina</taxon>
    </lineage>
</organism>
<keyword evidence="4" id="KW-1185">Reference proteome</keyword>
<feature type="region of interest" description="Disordered" evidence="1">
    <location>
        <begin position="83"/>
        <end position="106"/>
    </location>
</feature>
<keyword evidence="2" id="KW-1133">Transmembrane helix</keyword>
<feature type="transmembrane region" description="Helical" evidence="2">
    <location>
        <begin position="20"/>
        <end position="42"/>
    </location>
</feature>
<evidence type="ECO:0000313" key="3">
    <source>
        <dbReference type="EnsemblMetazoa" id="GAUT022085-PA"/>
    </source>
</evidence>
<evidence type="ECO:0000313" key="4">
    <source>
        <dbReference type="Proteomes" id="UP000078200"/>
    </source>
</evidence>
<sequence>MTDVEISEDIINFSRNGHGIRGFILVPLPSILKIPFFSLRILSSSPEKQRRQELHGLIDDKIYDLLDADSEIIDMDNEEEHFRSRCGGEKEFSNSEDECEEGDQNA</sequence>
<dbReference type="Proteomes" id="UP000078200">
    <property type="component" value="Unassembled WGS sequence"/>
</dbReference>